<keyword evidence="1" id="KW-0723">Serine/threonine-protein kinase</keyword>
<protein>
    <submittedName>
        <fullName evidence="12">CAMK/CAMKL/KIN4 protein kinase</fullName>
    </submittedName>
</protein>
<dbReference type="InterPro" id="IPR000719">
    <property type="entry name" value="Prot_kinase_dom"/>
</dbReference>
<evidence type="ECO:0000259" key="11">
    <source>
        <dbReference type="PROSITE" id="PS50011"/>
    </source>
</evidence>
<evidence type="ECO:0000256" key="10">
    <source>
        <dbReference type="SAM" id="MobiDB-lite"/>
    </source>
</evidence>
<dbReference type="STRING" id="578462.A0A0L0SPM1"/>
<dbReference type="InterPro" id="IPR011009">
    <property type="entry name" value="Kinase-like_dom_sf"/>
</dbReference>
<dbReference type="Pfam" id="PF00069">
    <property type="entry name" value="Pkinase"/>
    <property type="match status" value="1"/>
</dbReference>
<name>A0A0L0SPM1_ALLM3</name>
<feature type="binding site" evidence="7">
    <location>
        <position position="246"/>
    </location>
    <ligand>
        <name>ATP</name>
        <dbReference type="ChEBI" id="CHEBI:30616"/>
    </ligand>
</feature>
<dbReference type="AlphaFoldDB" id="A0A0L0SPM1"/>
<keyword evidence="13" id="KW-1185">Reference proteome</keyword>
<gene>
    <name evidence="12" type="ORF">AMAG_19151</name>
</gene>
<organism evidence="12 13">
    <name type="scientific">Allomyces macrogynus (strain ATCC 38327)</name>
    <name type="common">Allomyces javanicus var. macrogynus</name>
    <dbReference type="NCBI Taxonomy" id="578462"/>
    <lineage>
        <taxon>Eukaryota</taxon>
        <taxon>Fungi</taxon>
        <taxon>Fungi incertae sedis</taxon>
        <taxon>Blastocladiomycota</taxon>
        <taxon>Blastocladiomycetes</taxon>
        <taxon>Blastocladiales</taxon>
        <taxon>Blastocladiaceae</taxon>
        <taxon>Allomyces</taxon>
    </lineage>
</organism>
<dbReference type="InterPro" id="IPR017441">
    <property type="entry name" value="Protein_kinase_ATP_BS"/>
</dbReference>
<dbReference type="InterPro" id="IPR008271">
    <property type="entry name" value="Ser/Thr_kinase_AS"/>
</dbReference>
<evidence type="ECO:0000256" key="8">
    <source>
        <dbReference type="PIRSR" id="PIRSR630616-3"/>
    </source>
</evidence>
<reference evidence="13" key="2">
    <citation type="submission" date="2009-11" db="EMBL/GenBank/DDBJ databases">
        <title>The Genome Sequence of Allomyces macrogynus strain ATCC 38327.</title>
        <authorList>
            <consortium name="The Broad Institute Genome Sequencing Platform"/>
            <person name="Russ C."/>
            <person name="Cuomo C."/>
            <person name="Shea T."/>
            <person name="Young S.K."/>
            <person name="Zeng Q."/>
            <person name="Koehrsen M."/>
            <person name="Haas B."/>
            <person name="Borodovsky M."/>
            <person name="Guigo R."/>
            <person name="Alvarado L."/>
            <person name="Berlin A."/>
            <person name="Borenstein D."/>
            <person name="Chen Z."/>
            <person name="Engels R."/>
            <person name="Freedman E."/>
            <person name="Gellesch M."/>
            <person name="Goldberg J."/>
            <person name="Griggs A."/>
            <person name="Gujja S."/>
            <person name="Heiman D."/>
            <person name="Hepburn T."/>
            <person name="Howarth C."/>
            <person name="Jen D."/>
            <person name="Larson L."/>
            <person name="Lewis B."/>
            <person name="Mehta T."/>
            <person name="Park D."/>
            <person name="Pearson M."/>
            <person name="Roberts A."/>
            <person name="Saif S."/>
            <person name="Shenoy N."/>
            <person name="Sisk P."/>
            <person name="Stolte C."/>
            <person name="Sykes S."/>
            <person name="Walk T."/>
            <person name="White J."/>
            <person name="Yandava C."/>
            <person name="Burger G."/>
            <person name="Gray M.W."/>
            <person name="Holland P.W.H."/>
            <person name="King N."/>
            <person name="Lang F.B.F."/>
            <person name="Roger A.J."/>
            <person name="Ruiz-Trillo I."/>
            <person name="Lander E."/>
            <person name="Nusbaum C."/>
        </authorList>
    </citation>
    <scope>NUCLEOTIDE SEQUENCE [LARGE SCALE GENOMIC DNA]</scope>
    <source>
        <strain evidence="13">ATCC 38327</strain>
    </source>
</reference>
<accession>A0A0L0SPM1</accession>
<dbReference type="GO" id="GO:0004674">
    <property type="term" value="F:protein serine/threonine kinase activity"/>
    <property type="evidence" value="ECO:0007669"/>
    <property type="project" value="UniProtKB-KW"/>
</dbReference>
<evidence type="ECO:0000256" key="2">
    <source>
        <dbReference type="ARBA" id="ARBA00022679"/>
    </source>
</evidence>
<keyword evidence="5 7" id="KW-0067">ATP-binding</keyword>
<evidence type="ECO:0000256" key="9">
    <source>
        <dbReference type="PROSITE-ProRule" id="PRU10141"/>
    </source>
</evidence>
<dbReference type="CDD" id="cd14003">
    <property type="entry name" value="STKc_AMPK-like"/>
    <property type="match status" value="1"/>
</dbReference>
<feature type="active site" description="Proton acceptor" evidence="6">
    <location>
        <position position="228"/>
    </location>
</feature>
<reference evidence="12 13" key="1">
    <citation type="submission" date="2009-11" db="EMBL/GenBank/DDBJ databases">
        <title>Annotation of Allomyces macrogynus ATCC 38327.</title>
        <authorList>
            <consortium name="The Broad Institute Genome Sequencing Platform"/>
            <person name="Russ C."/>
            <person name="Cuomo C."/>
            <person name="Burger G."/>
            <person name="Gray M.W."/>
            <person name="Holland P.W.H."/>
            <person name="King N."/>
            <person name="Lang F.B.F."/>
            <person name="Roger A.J."/>
            <person name="Ruiz-Trillo I."/>
            <person name="Young S.K."/>
            <person name="Zeng Q."/>
            <person name="Gargeya S."/>
            <person name="Fitzgerald M."/>
            <person name="Haas B."/>
            <person name="Abouelleil A."/>
            <person name="Alvarado L."/>
            <person name="Arachchi H.M."/>
            <person name="Berlin A."/>
            <person name="Chapman S.B."/>
            <person name="Gearin G."/>
            <person name="Goldberg J."/>
            <person name="Griggs A."/>
            <person name="Gujja S."/>
            <person name="Hansen M."/>
            <person name="Heiman D."/>
            <person name="Howarth C."/>
            <person name="Larimer J."/>
            <person name="Lui A."/>
            <person name="MacDonald P.J.P."/>
            <person name="McCowen C."/>
            <person name="Montmayeur A."/>
            <person name="Murphy C."/>
            <person name="Neiman D."/>
            <person name="Pearson M."/>
            <person name="Priest M."/>
            <person name="Roberts A."/>
            <person name="Saif S."/>
            <person name="Shea T."/>
            <person name="Sisk P."/>
            <person name="Stolte C."/>
            <person name="Sykes S."/>
            <person name="Wortman J."/>
            <person name="Nusbaum C."/>
            <person name="Birren B."/>
        </authorList>
    </citation>
    <scope>NUCLEOTIDE SEQUENCE [LARGE SCALE GENOMIC DNA]</scope>
    <source>
        <strain evidence="12 13">ATCC 38327</strain>
    </source>
</reference>
<feature type="region of interest" description="Disordered" evidence="10">
    <location>
        <begin position="471"/>
        <end position="491"/>
    </location>
</feature>
<dbReference type="PANTHER" id="PTHR24350">
    <property type="entry name" value="SERINE/THREONINE-PROTEIN KINASE IAL-RELATED"/>
    <property type="match status" value="1"/>
</dbReference>
<feature type="cross-link" description="Glycyl lysine isopeptide (Lys-Gly) (interchain with G-Cter in SUMO2)" evidence="8">
    <location>
        <position position="230"/>
    </location>
</feature>
<dbReference type="FunFam" id="1.10.510.10:FF:000571">
    <property type="entry name" value="Maternal embryonic leucine zipper kinase"/>
    <property type="match status" value="1"/>
</dbReference>
<evidence type="ECO:0000313" key="13">
    <source>
        <dbReference type="Proteomes" id="UP000054350"/>
    </source>
</evidence>
<dbReference type="Proteomes" id="UP000054350">
    <property type="component" value="Unassembled WGS sequence"/>
</dbReference>
<dbReference type="VEuPathDB" id="FungiDB:AMAG_19151"/>
<evidence type="ECO:0000256" key="3">
    <source>
        <dbReference type="ARBA" id="ARBA00022741"/>
    </source>
</evidence>
<dbReference type="PROSITE" id="PS00107">
    <property type="entry name" value="PROTEIN_KINASE_ATP"/>
    <property type="match status" value="1"/>
</dbReference>
<proteinExistence type="predicted"/>
<dbReference type="PROSITE" id="PS50011">
    <property type="entry name" value="PROTEIN_KINASE_DOM"/>
    <property type="match status" value="1"/>
</dbReference>
<evidence type="ECO:0000313" key="12">
    <source>
        <dbReference type="EMBL" id="KNE64354.1"/>
    </source>
</evidence>
<evidence type="ECO:0000256" key="5">
    <source>
        <dbReference type="ARBA" id="ARBA00022840"/>
    </source>
</evidence>
<dbReference type="FunFam" id="3.30.200.20:FF:000003">
    <property type="entry name" value="Non-specific serine/threonine protein kinase"/>
    <property type="match status" value="1"/>
</dbReference>
<feature type="binding site" evidence="7 9">
    <location>
        <position position="134"/>
    </location>
    <ligand>
        <name>ATP</name>
        <dbReference type="ChEBI" id="CHEBI:30616"/>
    </ligand>
</feature>
<evidence type="ECO:0000256" key="6">
    <source>
        <dbReference type="PIRSR" id="PIRSR630616-1"/>
    </source>
</evidence>
<dbReference type="OrthoDB" id="193931at2759"/>
<dbReference type="Gene3D" id="1.10.510.10">
    <property type="entry name" value="Transferase(Phosphotransferase) domain 1"/>
    <property type="match status" value="2"/>
</dbReference>
<evidence type="ECO:0000256" key="7">
    <source>
        <dbReference type="PIRSR" id="PIRSR630616-2"/>
    </source>
</evidence>
<dbReference type="SUPFAM" id="SSF56112">
    <property type="entry name" value="Protein kinase-like (PK-like)"/>
    <property type="match status" value="2"/>
</dbReference>
<feature type="binding site" evidence="7">
    <location>
        <begin position="183"/>
        <end position="185"/>
    </location>
    <ligand>
        <name>ATP</name>
        <dbReference type="ChEBI" id="CHEBI:30616"/>
    </ligand>
</feature>
<feature type="domain" description="Protein kinase" evidence="11">
    <location>
        <begin position="105"/>
        <end position="402"/>
    </location>
</feature>
<evidence type="ECO:0000256" key="1">
    <source>
        <dbReference type="ARBA" id="ARBA00022527"/>
    </source>
</evidence>
<dbReference type="PROSITE" id="PS00108">
    <property type="entry name" value="PROTEIN_KINASE_ST"/>
    <property type="match status" value="1"/>
</dbReference>
<keyword evidence="3 7" id="KW-0547">Nucleotide-binding</keyword>
<feature type="region of interest" description="Disordered" evidence="10">
    <location>
        <begin position="1"/>
        <end position="93"/>
    </location>
</feature>
<feature type="compositionally biased region" description="Polar residues" evidence="10">
    <location>
        <begin position="73"/>
        <end position="93"/>
    </location>
</feature>
<dbReference type="eggNOG" id="KOG0583">
    <property type="taxonomic scope" value="Eukaryota"/>
</dbReference>
<feature type="compositionally biased region" description="Low complexity" evidence="10">
    <location>
        <begin position="30"/>
        <end position="55"/>
    </location>
</feature>
<keyword evidence="2" id="KW-0808">Transferase</keyword>
<dbReference type="OMA" id="HANANEP"/>
<sequence length="579" mass="62642">MAPHANANEPAHDPMLVDDATLYEDVEDLTPTSAARPTSANSRRASRTPSNTSSTNRRRRSSAGGNGVPAAFATTNGNGSAPSSKRNSKQLVQSTRRQPFLALGYELHETLGEGEFGKVKLAIHSATRTKVAIKVFKRSRLDDDEKRLKLQREIDILHSVVHQSIVRLFDVVETDDLIGLVIEYASGGELFDYILANRCLPEDEARRLFAQLVEGVHYMHSRNVVHRDLKLENLLLSSSKDLVIIDFGFANQFPPPGSPEHLATHHRASIASSIISTWGGSADRALHVPDRHFLMATSCGSPCYAAPELVIADGYVGTSADVWSCGVILFAMLAGYLPFDDDPENPQGDNITLLYRYILSEPTPLHFPPEMGDDAKDLIARILVPDPERRLTMVEVIEHPWLAPYRAVLDVDYEAPPRVPEKDAGAAAAAQAAPVPRASLLATAAANRASALYVPAAASAETVLAPAAEGMGPAPLARPTSAPTPLHFPPEMGDDAKDLIARILVPDPERRLTMVEVIEHPWLAPYRAVLDVDYEAPPRVPEKDAGAAAAAQAAPVPRASVLATAVGEPRVSRFGYSRT</sequence>
<dbReference type="InterPro" id="IPR030616">
    <property type="entry name" value="Aur-like"/>
</dbReference>
<dbReference type="EMBL" id="GG745344">
    <property type="protein sequence ID" value="KNE64354.1"/>
    <property type="molecule type" value="Genomic_DNA"/>
</dbReference>
<dbReference type="SMART" id="SM00220">
    <property type="entry name" value="S_TKc"/>
    <property type="match status" value="1"/>
</dbReference>
<dbReference type="GO" id="GO:0005524">
    <property type="term" value="F:ATP binding"/>
    <property type="evidence" value="ECO:0007669"/>
    <property type="project" value="UniProtKB-UniRule"/>
</dbReference>
<evidence type="ECO:0000256" key="4">
    <source>
        <dbReference type="ARBA" id="ARBA00022777"/>
    </source>
</evidence>
<keyword evidence="4 12" id="KW-0418">Kinase</keyword>
<feature type="binding site" evidence="7">
    <location>
        <begin position="232"/>
        <end position="233"/>
    </location>
    <ligand>
        <name>ATP</name>
        <dbReference type="ChEBI" id="CHEBI:30616"/>
    </ligand>
</feature>